<sequence>MKRAFICKGEKSHKFWCIDYSDCDFSVNYGKSGSIGKFEIKEFETEEECMKQAEKLIRSKEKKGYVEDTGFDFMNRIYIDSEEYGLHPKTSHPRFTEHFTEEFYYDCIDEETPFGSDEGSDTLDSLEEAIRKNPNLNFTDYPQYLIEHDWGMEYIPVETLDPESIKELASKKEMDMTQSDMVTYATAFGQIKITGHLSPELQERGVKAIKRLALLWGNDLTEIQSRMIDDLLSFPIGKD</sequence>
<dbReference type="PROSITE" id="PS51977">
    <property type="entry name" value="WGR"/>
    <property type="match status" value="1"/>
</dbReference>
<feature type="domain" description="WGR" evidence="1">
    <location>
        <begin position="1"/>
        <end position="78"/>
    </location>
</feature>
<organism evidence="2 3">
    <name type="scientific">Bacteroides faecium</name>
    <dbReference type="NCBI Taxonomy" id="2715212"/>
    <lineage>
        <taxon>Bacteria</taxon>
        <taxon>Pseudomonadati</taxon>
        <taxon>Bacteroidota</taxon>
        <taxon>Bacteroidia</taxon>
        <taxon>Bacteroidales</taxon>
        <taxon>Bacteroidaceae</taxon>
        <taxon>Bacteroides</taxon>
    </lineage>
</organism>
<dbReference type="SUPFAM" id="SSF142921">
    <property type="entry name" value="WGR domain-like"/>
    <property type="match status" value="1"/>
</dbReference>
<accession>A0A6H0KU97</accession>
<dbReference type="InterPro" id="IPR008893">
    <property type="entry name" value="WGR_domain"/>
</dbReference>
<dbReference type="Proteomes" id="UP000501780">
    <property type="component" value="Chromosome"/>
</dbReference>
<dbReference type="EMBL" id="CP050831">
    <property type="protein sequence ID" value="QIU96631.1"/>
    <property type="molecule type" value="Genomic_DNA"/>
</dbReference>
<keyword evidence="3" id="KW-1185">Reference proteome</keyword>
<evidence type="ECO:0000259" key="1">
    <source>
        <dbReference type="PROSITE" id="PS51977"/>
    </source>
</evidence>
<dbReference type="Gene3D" id="2.20.140.10">
    <property type="entry name" value="WGR domain"/>
    <property type="match status" value="1"/>
</dbReference>
<evidence type="ECO:0000313" key="2">
    <source>
        <dbReference type="EMBL" id="QIU96631.1"/>
    </source>
</evidence>
<dbReference type="KEGG" id="bfc:BacF7301_21865"/>
<protein>
    <submittedName>
        <fullName evidence="2">WGR domain-containing protein</fullName>
    </submittedName>
</protein>
<name>A0A6H0KU97_9BACE</name>
<dbReference type="InterPro" id="IPR050458">
    <property type="entry name" value="LolB"/>
</dbReference>
<dbReference type="Pfam" id="PF05406">
    <property type="entry name" value="WGR"/>
    <property type="match status" value="1"/>
</dbReference>
<dbReference type="RefSeq" id="WP_167966129.1">
    <property type="nucleotide sequence ID" value="NZ_CP050831.1"/>
</dbReference>
<reference evidence="2 3" key="1">
    <citation type="submission" date="2020-03" db="EMBL/GenBank/DDBJ databases">
        <title>Genomic analysis of Bacteroides faecium CBA7301.</title>
        <authorList>
            <person name="Kim J."/>
            <person name="Roh S.W."/>
        </authorList>
    </citation>
    <scope>NUCLEOTIDE SEQUENCE [LARGE SCALE GENOMIC DNA]</scope>
    <source>
        <strain evidence="2 3">CBA7301</strain>
    </source>
</reference>
<evidence type="ECO:0000313" key="3">
    <source>
        <dbReference type="Proteomes" id="UP000501780"/>
    </source>
</evidence>
<dbReference type="AlphaFoldDB" id="A0A6H0KU97"/>
<proteinExistence type="predicted"/>
<gene>
    <name evidence="2" type="ORF">BacF7301_21865</name>
</gene>
<dbReference type="CDD" id="cd07996">
    <property type="entry name" value="WGR_MMR_like"/>
    <property type="match status" value="1"/>
</dbReference>
<dbReference type="InterPro" id="IPR049809">
    <property type="entry name" value="YehF/YfeS-like_WGR"/>
</dbReference>
<dbReference type="SMART" id="SM00773">
    <property type="entry name" value="WGR"/>
    <property type="match status" value="1"/>
</dbReference>
<dbReference type="InterPro" id="IPR036930">
    <property type="entry name" value="WGR_dom_sf"/>
</dbReference>
<dbReference type="PANTHER" id="PTHR30634">
    <property type="entry name" value="OUTER MEMBRANE LOLAB LIPOPROTEIN INSERTION APPARATUS"/>
    <property type="match status" value="1"/>
</dbReference>
<dbReference type="PANTHER" id="PTHR30634:SF13">
    <property type="entry name" value="PROTEIN YEHF"/>
    <property type="match status" value="1"/>
</dbReference>